<dbReference type="Proteomes" id="UP000199344">
    <property type="component" value="Unassembled WGS sequence"/>
</dbReference>
<reference evidence="2 3" key="1">
    <citation type="submission" date="2016-10" db="EMBL/GenBank/DDBJ databases">
        <authorList>
            <person name="de Groot N.N."/>
        </authorList>
    </citation>
    <scope>NUCLEOTIDE SEQUENCE [LARGE SCALE GENOMIC DNA]</scope>
    <source>
        <strain evidence="2 3">DSM 22220</strain>
    </source>
</reference>
<proteinExistence type="predicted"/>
<sequence length="243" mass="25153">MNRTIALILAALVLLGAGWWGWQIARPGSERASPEPETVGTPDSVPADAPGPVPEMAETDAAAEAAPQDADAVPEPPAPQDTASPAVPADTPPPRDAELPPETGSEMAILTERAAEAVIAAADARARAEATAQAEAAIRVAVLDEVSARLEPALSADRFDTGDIRARLSEHGETLDPLAQRIHGQLFATIDAVLTEFDRASGKIELGTQSTEEVPPDASSAAASQGDAPDPAAYIARIREVLQ</sequence>
<dbReference type="EMBL" id="FNAH01000004">
    <property type="protein sequence ID" value="SDE12673.1"/>
    <property type="molecule type" value="Genomic_DNA"/>
</dbReference>
<gene>
    <name evidence="2" type="ORF">SAMN05421538_10499</name>
</gene>
<evidence type="ECO:0000313" key="3">
    <source>
        <dbReference type="Proteomes" id="UP000199344"/>
    </source>
</evidence>
<dbReference type="AlphaFoldDB" id="A0A1G7AD98"/>
<dbReference type="RefSeq" id="WP_090522772.1">
    <property type="nucleotide sequence ID" value="NZ_FNAH01000004.1"/>
</dbReference>
<feature type="compositionally biased region" description="Low complexity" evidence="1">
    <location>
        <begin position="216"/>
        <end position="231"/>
    </location>
</feature>
<protein>
    <submittedName>
        <fullName evidence="2">Uncharacterized protein</fullName>
    </submittedName>
</protein>
<feature type="region of interest" description="Disordered" evidence="1">
    <location>
        <begin position="206"/>
        <end position="231"/>
    </location>
</feature>
<name>A0A1G7AD98_9RHOB</name>
<feature type="region of interest" description="Disordered" evidence="1">
    <location>
        <begin position="28"/>
        <end position="102"/>
    </location>
</feature>
<dbReference type="STRING" id="591205.SAMN05421538_10499"/>
<feature type="compositionally biased region" description="Low complexity" evidence="1">
    <location>
        <begin position="54"/>
        <end position="73"/>
    </location>
</feature>
<evidence type="ECO:0000256" key="1">
    <source>
        <dbReference type="SAM" id="MobiDB-lite"/>
    </source>
</evidence>
<accession>A0A1G7AD98</accession>
<organism evidence="2 3">
    <name type="scientific">Paracoccus isoporae</name>
    <dbReference type="NCBI Taxonomy" id="591205"/>
    <lineage>
        <taxon>Bacteria</taxon>
        <taxon>Pseudomonadati</taxon>
        <taxon>Pseudomonadota</taxon>
        <taxon>Alphaproteobacteria</taxon>
        <taxon>Rhodobacterales</taxon>
        <taxon>Paracoccaceae</taxon>
        <taxon>Paracoccus</taxon>
    </lineage>
</organism>
<keyword evidence="3" id="KW-1185">Reference proteome</keyword>
<evidence type="ECO:0000313" key="2">
    <source>
        <dbReference type="EMBL" id="SDE12673.1"/>
    </source>
</evidence>